<comment type="caution">
    <text evidence="1">The sequence shown here is derived from an EMBL/GenBank/DDBJ whole genome shotgun (WGS) entry which is preliminary data.</text>
</comment>
<dbReference type="RefSeq" id="WP_252114757.1">
    <property type="nucleotide sequence ID" value="NZ_JAMSHT010000001.1"/>
</dbReference>
<dbReference type="EMBL" id="JAMSHT010000001">
    <property type="protein sequence ID" value="MCM8558106.1"/>
    <property type="molecule type" value="Genomic_DNA"/>
</dbReference>
<accession>A0A9X2EJR6</accession>
<evidence type="ECO:0000313" key="1">
    <source>
        <dbReference type="EMBL" id="MCM8558106.1"/>
    </source>
</evidence>
<dbReference type="InterPro" id="IPR046038">
    <property type="entry name" value="DUF5996"/>
</dbReference>
<sequence length="301" mass="33574">MHWPELSAEKDGETFAKLHLVSQMLGKMKVAHSPWVNHGWHIALQPVPEGLATLPITADGRRFTLTLDLCRHATVLQTDNGTRDDVSLHSGTIADHHRALVRMLDRHGLPSKFHGTPNEVENPVPFAKDDAPRGYEEDSAMRLRQALSAMLPVFDHYRAGFAGKSSPVHFFWGSFDLAVTRFSGRDAPEHPGGLPNLPDSITREAYSHEVASAGFWAGGVVPADPIFYAYAYPEPKGYRGEELSHGGWSDELSEWVLSYDEVRQADDPAKMLGTFLEETYRVAARTAQWDRDALERVPVRP</sequence>
<organism evidence="1 2">
    <name type="scientific">Sphingomicrobium sediminis</name>
    <dbReference type="NCBI Taxonomy" id="2950949"/>
    <lineage>
        <taxon>Bacteria</taxon>
        <taxon>Pseudomonadati</taxon>
        <taxon>Pseudomonadota</taxon>
        <taxon>Alphaproteobacteria</taxon>
        <taxon>Sphingomonadales</taxon>
        <taxon>Sphingomonadaceae</taxon>
        <taxon>Sphingomicrobium</taxon>
    </lineage>
</organism>
<gene>
    <name evidence="1" type="ORF">NDO55_09760</name>
</gene>
<reference evidence="1" key="1">
    <citation type="submission" date="2022-06" db="EMBL/GenBank/DDBJ databases">
        <title>Sphingomicrobium sedimins sp. nov., a marine bacterium isolated from tidal flat.</title>
        <authorList>
            <person name="Kim C.-H."/>
            <person name="Yoo Y."/>
            <person name="Kim J.-J."/>
        </authorList>
    </citation>
    <scope>NUCLEOTIDE SEQUENCE</scope>
    <source>
        <strain evidence="1">GRR-S6-50</strain>
    </source>
</reference>
<name>A0A9X2EJR6_9SPHN</name>
<dbReference type="Pfam" id="PF19459">
    <property type="entry name" value="DUF5996"/>
    <property type="match status" value="1"/>
</dbReference>
<proteinExistence type="predicted"/>
<dbReference type="AlphaFoldDB" id="A0A9X2EJR6"/>
<protein>
    <submittedName>
        <fullName evidence="1">DUF5996 family protein</fullName>
    </submittedName>
</protein>
<evidence type="ECO:0000313" key="2">
    <source>
        <dbReference type="Proteomes" id="UP001155128"/>
    </source>
</evidence>
<keyword evidence="2" id="KW-1185">Reference proteome</keyword>
<dbReference type="Proteomes" id="UP001155128">
    <property type="component" value="Unassembled WGS sequence"/>
</dbReference>